<dbReference type="AlphaFoldDB" id="A0A6A7KCP4"/>
<dbReference type="PANTHER" id="PTHR37023:SF1">
    <property type="entry name" value="ISSOD25 TRANSPOSASE TNPA_ISSOD25"/>
    <property type="match status" value="1"/>
</dbReference>
<protein>
    <recommendedName>
        <fullName evidence="1">Transposase IS801/IS1294 domain-containing protein</fullName>
    </recommendedName>
</protein>
<dbReference type="RefSeq" id="WP_343030063.1">
    <property type="nucleotide sequence ID" value="NZ_WHNX01000048.1"/>
</dbReference>
<comment type="caution">
    <text evidence="2">The sequence shown here is derived from an EMBL/GenBank/DDBJ whole genome shotgun (WGS) entry which is preliminary data.</text>
</comment>
<keyword evidence="3" id="KW-1185">Reference proteome</keyword>
<evidence type="ECO:0000313" key="3">
    <source>
        <dbReference type="Proteomes" id="UP000440004"/>
    </source>
</evidence>
<feature type="domain" description="Transposase IS801/IS1294" evidence="1">
    <location>
        <begin position="17"/>
        <end position="175"/>
    </location>
</feature>
<dbReference type="Proteomes" id="UP000440004">
    <property type="component" value="Unassembled WGS sequence"/>
</dbReference>
<evidence type="ECO:0000259" key="1">
    <source>
        <dbReference type="Pfam" id="PF04986"/>
    </source>
</evidence>
<dbReference type="GO" id="GO:0004803">
    <property type="term" value="F:transposase activity"/>
    <property type="evidence" value="ECO:0007669"/>
    <property type="project" value="InterPro"/>
</dbReference>
<dbReference type="GO" id="GO:0006313">
    <property type="term" value="P:DNA transposition"/>
    <property type="evidence" value="ECO:0007669"/>
    <property type="project" value="InterPro"/>
</dbReference>
<dbReference type="Pfam" id="PF04986">
    <property type="entry name" value="Y2_Tnp"/>
    <property type="match status" value="1"/>
</dbReference>
<evidence type="ECO:0000313" key="2">
    <source>
        <dbReference type="EMBL" id="MPW27214.1"/>
    </source>
</evidence>
<proteinExistence type="predicted"/>
<dbReference type="InterPro" id="IPR007069">
    <property type="entry name" value="Transposase_32"/>
</dbReference>
<accession>A0A6A7KCP4</accession>
<reference evidence="2 3" key="1">
    <citation type="submission" date="2019-10" db="EMBL/GenBank/DDBJ databases">
        <title>Alkalibaculum tamaniensis sp.nov., a new alkaliphilic acetogen, isolated on methoxylated aromatics from a mud volcano.</title>
        <authorList>
            <person name="Khomyakova M.A."/>
            <person name="Merkel A.Y."/>
            <person name="Bonch-Osmolovskaya E.A."/>
            <person name="Slobodkin A.I."/>
        </authorList>
    </citation>
    <scope>NUCLEOTIDE SEQUENCE [LARGE SCALE GENOMIC DNA]</scope>
    <source>
        <strain evidence="2 3">M08DMB</strain>
    </source>
</reference>
<name>A0A6A7KCP4_9FIRM</name>
<organism evidence="2 3">
    <name type="scientific">Alkalibaculum sporogenes</name>
    <dbReference type="NCBI Taxonomy" id="2655001"/>
    <lineage>
        <taxon>Bacteria</taxon>
        <taxon>Bacillati</taxon>
        <taxon>Bacillota</taxon>
        <taxon>Clostridia</taxon>
        <taxon>Eubacteriales</taxon>
        <taxon>Eubacteriaceae</taxon>
        <taxon>Alkalibaculum</taxon>
    </lineage>
</organism>
<dbReference type="PANTHER" id="PTHR37023">
    <property type="entry name" value="TRANSPOSASE"/>
    <property type="match status" value="1"/>
</dbReference>
<sequence>MVCFKFDTESPVPLVSVTKLGKWIQGSKKFFIPVKVLSKMFRGKFLYYLKRLYKEEKLKFYGNNARYEDASTFNKLIDECYHINWYSYTKKTFSHPLAVIKYLGRYTNRIAISNNRIVSIKGDDVTIKVKDYKNDNKASSVTLKGVEFIRRFLMHVLPKGFVKIRYYGLLANRNKKTKLSLCKCLTNTPLITTKFKGLSTIEIVSFIVGKDVTLCPECNIGHLFLKSTIQSRASP</sequence>
<dbReference type="EMBL" id="WHNX01000048">
    <property type="protein sequence ID" value="MPW27214.1"/>
    <property type="molecule type" value="Genomic_DNA"/>
</dbReference>
<gene>
    <name evidence="2" type="ORF">GC105_15705</name>
</gene>
<dbReference type="GO" id="GO:0003677">
    <property type="term" value="F:DNA binding"/>
    <property type="evidence" value="ECO:0007669"/>
    <property type="project" value="InterPro"/>
</dbReference>